<reference evidence="4" key="1">
    <citation type="journal article" date="2020" name="Nat. Commun.">
        <title>Large-scale genome sequencing of mycorrhizal fungi provides insights into the early evolution of symbiotic traits.</title>
        <authorList>
            <person name="Miyauchi S."/>
            <person name="Kiss E."/>
            <person name="Kuo A."/>
            <person name="Drula E."/>
            <person name="Kohler A."/>
            <person name="Sanchez-Garcia M."/>
            <person name="Morin E."/>
            <person name="Andreopoulos B."/>
            <person name="Barry K.W."/>
            <person name="Bonito G."/>
            <person name="Buee M."/>
            <person name="Carver A."/>
            <person name="Chen C."/>
            <person name="Cichocki N."/>
            <person name="Clum A."/>
            <person name="Culley D."/>
            <person name="Crous P.W."/>
            <person name="Fauchery L."/>
            <person name="Girlanda M."/>
            <person name="Hayes R.D."/>
            <person name="Keri Z."/>
            <person name="LaButti K."/>
            <person name="Lipzen A."/>
            <person name="Lombard V."/>
            <person name="Magnuson J."/>
            <person name="Maillard F."/>
            <person name="Murat C."/>
            <person name="Nolan M."/>
            <person name="Ohm R.A."/>
            <person name="Pangilinan J."/>
            <person name="Pereira M.F."/>
            <person name="Perotto S."/>
            <person name="Peter M."/>
            <person name="Pfister S."/>
            <person name="Riley R."/>
            <person name="Sitrit Y."/>
            <person name="Stielow J.B."/>
            <person name="Szollosi G."/>
            <person name="Zifcakova L."/>
            <person name="Stursova M."/>
            <person name="Spatafora J.W."/>
            <person name="Tedersoo L."/>
            <person name="Vaario L.M."/>
            <person name="Yamada A."/>
            <person name="Yan M."/>
            <person name="Wang P."/>
            <person name="Xu J."/>
            <person name="Bruns T."/>
            <person name="Baldrian P."/>
            <person name="Vilgalys R."/>
            <person name="Dunand C."/>
            <person name="Henrissat B."/>
            <person name="Grigoriev I.V."/>
            <person name="Hibbett D."/>
            <person name="Nagy L.G."/>
            <person name="Martin F.M."/>
        </authorList>
    </citation>
    <scope>NUCLEOTIDE SEQUENCE</scope>
    <source>
        <strain evidence="4">UP504</strain>
    </source>
</reference>
<sequence length="699" mass="77890">MRRKKCETERGPDGSCKTCTRLKLECLGWGAKRPEWMRNKDLVEQKLSEIKEQLTAQGQVRGVPKSGDREKDNKNKEKDRSKDSGDQLERHPRKLAISPSRKRPLVPSEPVLVPPASPLSHPSPSRSNPAYLNSRYQTRSPAIPNSSLAIHTDSSTASDDSEDASPSTSHLSTTEPTSTINLDGMDSLLSSLVPIAPPFHEDVDPMALIQGSALDTSNSLMSYSTSNIPMPGGDLYDIHQNPYFLDMNEQFDQLIALGVSENVAYGYIVQSVESSIPLGPESLPAPYSPRIRSITPQLPSLSLNQEDLIFYYFSRVSRMQYVFDHGSMDTMHTFISRNPQGPVASSIIALSALHDARMRAAEGLEAGNLRTANSHQLYFERAENQLMASIMSGKGLTEADATAALHLVSWWLFQGGHGRWADALKVAGDWYELESGVFGFDPLAALRRMRPEGRFAAKTTMWMDILSSITLLQPPRFSSLYQHLLKNYSGESGIFGTTNGCRDVVMFTLASIVDLEYRKTQEVQREMTTFEQNMWRADFICHATALRENLNAINCSESPVIEVLDDEHNSAETRGSYVTSDVFRHGALVYLSTVTNGYSPSTPHTMIAVASTMKALQELRPSPIDRSLVFPICLAGCMTDDPTQRDFFRSRLVVHCNPVGNCSRALELMGEVWRRRDMTGRPVAWRDVMKDMNVELLLV</sequence>
<dbReference type="EMBL" id="MU128910">
    <property type="protein sequence ID" value="KAF9520894.1"/>
    <property type="molecule type" value="Genomic_DNA"/>
</dbReference>
<name>A0A9P6BAQ6_9AGAM</name>
<evidence type="ECO:0000256" key="2">
    <source>
        <dbReference type="ARBA" id="ARBA00023242"/>
    </source>
</evidence>
<keyword evidence="2" id="KW-0539">Nucleus</keyword>
<protein>
    <recommendedName>
        <fullName evidence="6">Zn(2)-C6 fungal-type domain-containing protein</fullName>
    </recommendedName>
</protein>
<gene>
    <name evidence="4" type="ORF">BS47DRAFT_1335578</name>
</gene>
<feature type="region of interest" description="Disordered" evidence="3">
    <location>
        <begin position="52"/>
        <end position="182"/>
    </location>
</feature>
<feature type="compositionally biased region" description="Low complexity" evidence="3">
    <location>
        <begin position="118"/>
        <end position="129"/>
    </location>
</feature>
<feature type="compositionally biased region" description="Polar residues" evidence="3">
    <location>
        <begin position="170"/>
        <end position="181"/>
    </location>
</feature>
<feature type="compositionally biased region" description="Low complexity" evidence="3">
    <location>
        <begin position="152"/>
        <end position="169"/>
    </location>
</feature>
<dbReference type="PANTHER" id="PTHR37534">
    <property type="entry name" value="TRANSCRIPTIONAL ACTIVATOR PROTEIN UGA3"/>
    <property type="match status" value="1"/>
</dbReference>
<dbReference type="OrthoDB" id="5419315at2759"/>
<dbReference type="Pfam" id="PF11951">
    <property type="entry name" value="Fungal_trans_2"/>
    <property type="match status" value="1"/>
</dbReference>
<dbReference type="AlphaFoldDB" id="A0A9P6BAQ6"/>
<evidence type="ECO:0000256" key="3">
    <source>
        <dbReference type="SAM" id="MobiDB-lite"/>
    </source>
</evidence>
<feature type="compositionally biased region" description="Basic and acidic residues" evidence="3">
    <location>
        <begin position="66"/>
        <end position="90"/>
    </location>
</feature>
<comment type="subcellular location">
    <subcellularLocation>
        <location evidence="1">Nucleus</location>
    </subcellularLocation>
</comment>
<dbReference type="Proteomes" id="UP000886523">
    <property type="component" value="Unassembled WGS sequence"/>
</dbReference>
<keyword evidence="5" id="KW-1185">Reference proteome</keyword>
<proteinExistence type="predicted"/>
<dbReference type="GO" id="GO:0005634">
    <property type="term" value="C:nucleus"/>
    <property type="evidence" value="ECO:0007669"/>
    <property type="project" value="UniProtKB-SubCell"/>
</dbReference>
<feature type="compositionally biased region" description="Polar residues" evidence="3">
    <location>
        <begin position="130"/>
        <end position="149"/>
    </location>
</feature>
<dbReference type="PANTHER" id="PTHR37534:SF20">
    <property type="entry name" value="PRO1A C6 ZINK-FINGER PROTEIN"/>
    <property type="match status" value="1"/>
</dbReference>
<accession>A0A9P6BAQ6</accession>
<evidence type="ECO:0000313" key="5">
    <source>
        <dbReference type="Proteomes" id="UP000886523"/>
    </source>
</evidence>
<organism evidence="4 5">
    <name type="scientific">Hydnum rufescens UP504</name>
    <dbReference type="NCBI Taxonomy" id="1448309"/>
    <lineage>
        <taxon>Eukaryota</taxon>
        <taxon>Fungi</taxon>
        <taxon>Dikarya</taxon>
        <taxon>Basidiomycota</taxon>
        <taxon>Agaricomycotina</taxon>
        <taxon>Agaricomycetes</taxon>
        <taxon>Cantharellales</taxon>
        <taxon>Hydnaceae</taxon>
        <taxon>Hydnum</taxon>
    </lineage>
</organism>
<evidence type="ECO:0008006" key="6">
    <source>
        <dbReference type="Google" id="ProtNLM"/>
    </source>
</evidence>
<evidence type="ECO:0000256" key="1">
    <source>
        <dbReference type="ARBA" id="ARBA00004123"/>
    </source>
</evidence>
<evidence type="ECO:0000313" key="4">
    <source>
        <dbReference type="EMBL" id="KAF9520894.1"/>
    </source>
</evidence>
<dbReference type="InterPro" id="IPR021858">
    <property type="entry name" value="Fun_TF"/>
</dbReference>
<comment type="caution">
    <text evidence="4">The sequence shown here is derived from an EMBL/GenBank/DDBJ whole genome shotgun (WGS) entry which is preliminary data.</text>
</comment>